<comment type="function">
    <text evidence="9">May function in recognizing stalled ribosomes, interact with stem-loop structures in stalled mRNA molecules, and effect endonucleolytic cleavage of the mRNA. May play a role in the release non-functional ribosomes and degradation of damaged mRNAs. Has endoribonuclease activity.</text>
</comment>
<evidence type="ECO:0000313" key="12">
    <source>
        <dbReference type="Proteomes" id="UP000277582"/>
    </source>
</evidence>
<proteinExistence type="inferred from homology"/>
<dbReference type="OrthoDB" id="31300at2157"/>
<dbReference type="EC" id="3.1.-.-" evidence="9"/>
<comment type="domain">
    <text evidence="9">The N-terminal domain has the RNA-binding Sm fold. It harbors the endoribonuclease activity.</text>
</comment>
<sequence length="354" mass="40388">MRILEEDRKRGIVKLKIDSTEDLIWLYYLIEKDDLITMKTLRKVKPESQRADSGEMVPMVITIRVEKAKIDEYADRIRITGIVVSAPERFGIKGKHHTLNVSVGDVLEIEKSWRREHYVIMEKALERSEKPRVLLIAMDERRATVALLDNFRLEEVAVLSSRSASKEDLDSYHDSMSGTFKELISIIDNFIKEGVAAVIVGGPGFFKESFLSYLKEKRPDIAEKVRIYDASNSTMNGIRELIRRGSVDSVIRDLEMTKAMEVMDKFLELLARGSNLISYGIEDVKKSVQYGAAEKILISSDLLFSEEHRDAVLEILADAEAKKTDFHVVDSRSEVGEQLKMFGHIIAVLRFPVY</sequence>
<dbReference type="GO" id="GO:0046872">
    <property type="term" value="F:metal ion binding"/>
    <property type="evidence" value="ECO:0007669"/>
    <property type="project" value="UniProtKB-UniRule"/>
</dbReference>
<comment type="caution">
    <text evidence="11">The sequence shown here is derived from an EMBL/GenBank/DDBJ whole genome shotgun (WGS) entry which is preliminary data.</text>
</comment>
<dbReference type="InterPro" id="IPR005141">
    <property type="entry name" value="eRF1_2"/>
</dbReference>
<evidence type="ECO:0000256" key="5">
    <source>
        <dbReference type="ARBA" id="ARBA00022722"/>
    </source>
</evidence>
<dbReference type="PANTHER" id="PTHR10853:SF0">
    <property type="entry name" value="PROTEIN PELOTA HOMOLOG"/>
    <property type="match status" value="1"/>
</dbReference>
<dbReference type="InterPro" id="IPR023521">
    <property type="entry name" value="Pelota_arc"/>
</dbReference>
<keyword evidence="5 9" id="KW-0540">Nuclease</keyword>
<dbReference type="RefSeq" id="WP_125670768.1">
    <property type="nucleotide sequence ID" value="NZ_RCOS01000062.1"/>
</dbReference>
<reference evidence="11 12" key="1">
    <citation type="submission" date="2018-10" db="EMBL/GenBank/DDBJ databases">
        <title>Co-occurring genomic capacity for anaerobic methane metabolism and dissimilatory sulfite reduction discovered in the Korarchaeota.</title>
        <authorList>
            <person name="Mckay L.J."/>
            <person name="Dlakic M."/>
            <person name="Fields M.W."/>
            <person name="Delmont T.O."/>
            <person name="Eren A.M."/>
            <person name="Jay Z.J."/>
            <person name="Klingelsmith K.B."/>
            <person name="Rusch D.B."/>
            <person name="Inskeep W.P."/>
        </authorList>
    </citation>
    <scope>NUCLEOTIDE SEQUENCE [LARGE SCALE GENOMIC DNA]</scope>
    <source>
        <strain evidence="11 12">MDKW</strain>
    </source>
</reference>
<dbReference type="Pfam" id="PF03464">
    <property type="entry name" value="eRF1_2"/>
    <property type="match status" value="1"/>
</dbReference>
<evidence type="ECO:0000256" key="6">
    <source>
        <dbReference type="ARBA" id="ARBA00022723"/>
    </source>
</evidence>
<evidence type="ECO:0000256" key="7">
    <source>
        <dbReference type="ARBA" id="ARBA00022759"/>
    </source>
</evidence>
<evidence type="ECO:0000256" key="8">
    <source>
        <dbReference type="ARBA" id="ARBA00022801"/>
    </source>
</evidence>
<accession>A0A429GQQ7</accession>
<keyword evidence="4 9" id="KW-0963">Cytoplasm</keyword>
<evidence type="ECO:0000313" key="11">
    <source>
        <dbReference type="EMBL" id="RSN76144.1"/>
    </source>
</evidence>
<evidence type="ECO:0000256" key="1">
    <source>
        <dbReference type="ARBA" id="ARBA00001968"/>
    </source>
</evidence>
<evidence type="ECO:0000256" key="3">
    <source>
        <dbReference type="ARBA" id="ARBA00009504"/>
    </source>
</evidence>
<dbReference type="InterPro" id="IPR038069">
    <property type="entry name" value="Pelota/DOM34_N"/>
</dbReference>
<dbReference type="EMBL" id="RCOS01000062">
    <property type="protein sequence ID" value="RSN76144.1"/>
    <property type="molecule type" value="Genomic_DNA"/>
</dbReference>
<comment type="subunit">
    <text evidence="9">Monomer.</text>
</comment>
<dbReference type="SUPFAM" id="SSF159065">
    <property type="entry name" value="Dom34/Pelota N-terminal domain-like"/>
    <property type="match status" value="1"/>
</dbReference>
<evidence type="ECO:0000256" key="4">
    <source>
        <dbReference type="ARBA" id="ARBA00022490"/>
    </source>
</evidence>
<dbReference type="Gene3D" id="3.30.420.60">
    <property type="entry name" value="eRF1 domain 2"/>
    <property type="match status" value="1"/>
</dbReference>
<dbReference type="GO" id="GO:0070481">
    <property type="term" value="P:nuclear-transcribed mRNA catabolic process, non-stop decay"/>
    <property type="evidence" value="ECO:0007669"/>
    <property type="project" value="InterPro"/>
</dbReference>
<dbReference type="Pfam" id="PF26356">
    <property type="entry name" value="Pelota_N"/>
    <property type="match status" value="1"/>
</dbReference>
<dbReference type="InterPro" id="IPR004405">
    <property type="entry name" value="TF_pelota"/>
</dbReference>
<evidence type="ECO:0000256" key="2">
    <source>
        <dbReference type="ARBA" id="ARBA00004496"/>
    </source>
</evidence>
<dbReference type="Gene3D" id="2.30.30.870">
    <property type="entry name" value="Pelota, domain A"/>
    <property type="match status" value="1"/>
</dbReference>
<dbReference type="AlphaFoldDB" id="A0A429GQQ7"/>
<name>A0A429GQQ7_9CREN</name>
<dbReference type="GO" id="GO:0004519">
    <property type="term" value="F:endonuclease activity"/>
    <property type="evidence" value="ECO:0007669"/>
    <property type="project" value="UniProtKB-UniRule"/>
</dbReference>
<dbReference type="GO" id="GO:0016787">
    <property type="term" value="F:hydrolase activity"/>
    <property type="evidence" value="ECO:0007669"/>
    <property type="project" value="UniProtKB-KW"/>
</dbReference>
<evidence type="ECO:0000259" key="10">
    <source>
        <dbReference type="SMART" id="SM01194"/>
    </source>
</evidence>
<dbReference type="PANTHER" id="PTHR10853">
    <property type="entry name" value="PELOTA"/>
    <property type="match status" value="1"/>
</dbReference>
<evidence type="ECO:0000256" key="9">
    <source>
        <dbReference type="HAMAP-Rule" id="MF_01853"/>
    </source>
</evidence>
<dbReference type="InterPro" id="IPR058547">
    <property type="entry name" value="Pelota_N"/>
</dbReference>
<organism evidence="11 12">
    <name type="scientific">Candidatus Methanodesulfokora washburnensis</name>
    <dbReference type="NCBI Taxonomy" id="2478471"/>
    <lineage>
        <taxon>Archaea</taxon>
        <taxon>Thermoproteota</taxon>
        <taxon>Candidatus Korarchaeia</taxon>
        <taxon>Candidatus Korarchaeia incertae sedis</taxon>
        <taxon>Candidatus Methanodesulfokora</taxon>
    </lineage>
</organism>
<dbReference type="GO" id="GO:0070651">
    <property type="term" value="P:nonfunctional rRNA decay"/>
    <property type="evidence" value="ECO:0007669"/>
    <property type="project" value="TreeGrafter"/>
</dbReference>
<dbReference type="GO" id="GO:0032790">
    <property type="term" value="P:ribosome disassembly"/>
    <property type="evidence" value="ECO:0007669"/>
    <property type="project" value="TreeGrafter"/>
</dbReference>
<dbReference type="Pfam" id="PF03465">
    <property type="entry name" value="eRF1_3"/>
    <property type="match status" value="1"/>
</dbReference>
<dbReference type="SUPFAM" id="SSF55315">
    <property type="entry name" value="L30e-like"/>
    <property type="match status" value="1"/>
</dbReference>
<dbReference type="InterPro" id="IPR029064">
    <property type="entry name" value="Ribosomal_eL30-like_sf"/>
</dbReference>
<dbReference type="InterPro" id="IPR005142">
    <property type="entry name" value="eRF1_3"/>
</dbReference>
<dbReference type="GO" id="GO:0070966">
    <property type="term" value="P:nuclear-transcribed mRNA catabolic process, no-go decay"/>
    <property type="evidence" value="ECO:0007669"/>
    <property type="project" value="InterPro"/>
</dbReference>
<keyword evidence="7 9" id="KW-0255">Endonuclease</keyword>
<keyword evidence="12" id="KW-1185">Reference proteome</keyword>
<dbReference type="NCBIfam" id="TIGR00111">
    <property type="entry name" value="pelota"/>
    <property type="match status" value="1"/>
</dbReference>
<dbReference type="GO" id="GO:0071025">
    <property type="term" value="P:RNA surveillance"/>
    <property type="evidence" value="ECO:0007669"/>
    <property type="project" value="InterPro"/>
</dbReference>
<dbReference type="HAMAP" id="MF_01853">
    <property type="entry name" value="PelO"/>
    <property type="match status" value="1"/>
</dbReference>
<dbReference type="GO" id="GO:0005737">
    <property type="term" value="C:cytoplasm"/>
    <property type="evidence" value="ECO:0007669"/>
    <property type="project" value="UniProtKB-SubCell"/>
</dbReference>
<dbReference type="InterPro" id="IPR005140">
    <property type="entry name" value="eRF1_Pelota-like_N"/>
</dbReference>
<dbReference type="Gene3D" id="3.30.1330.30">
    <property type="match status" value="1"/>
</dbReference>
<dbReference type="InterPro" id="IPR042226">
    <property type="entry name" value="eFR1_2_sf"/>
</dbReference>
<comment type="subcellular location">
    <subcellularLocation>
        <location evidence="2 9">Cytoplasm</location>
    </subcellularLocation>
</comment>
<comment type="similarity">
    <text evidence="3 9">Belongs to the eukaryotic release factor 1 family. Pelota subfamily.</text>
</comment>
<keyword evidence="8 9" id="KW-0378">Hydrolase</keyword>
<dbReference type="SUPFAM" id="SSF53137">
    <property type="entry name" value="Translational machinery components"/>
    <property type="match status" value="1"/>
</dbReference>
<dbReference type="Proteomes" id="UP000277582">
    <property type="component" value="Unassembled WGS sequence"/>
</dbReference>
<keyword evidence="6 9" id="KW-0479">Metal-binding</keyword>
<protein>
    <recommendedName>
        <fullName evidence="9">Protein pelota homolog</fullName>
        <ecNumber evidence="9">3.1.-.-</ecNumber>
    </recommendedName>
</protein>
<comment type="cofactor">
    <cofactor evidence="1 9">
        <name>a divalent metal cation</name>
        <dbReference type="ChEBI" id="CHEBI:60240"/>
    </cofactor>
</comment>
<feature type="domain" description="eRF1/Pelota-like N-terminal" evidence="10">
    <location>
        <begin position="1"/>
        <end position="126"/>
    </location>
</feature>
<dbReference type="SMART" id="SM01194">
    <property type="entry name" value="eRF1_1"/>
    <property type="match status" value="1"/>
</dbReference>
<gene>
    <name evidence="9" type="primary">pelA</name>
    <name evidence="11" type="ORF">D6D85_04105</name>
</gene>